<keyword evidence="3" id="KW-1003">Cell membrane</keyword>
<dbReference type="PROSITE" id="PS51034">
    <property type="entry name" value="ZP_2"/>
    <property type="match status" value="1"/>
</dbReference>
<dbReference type="InterPro" id="IPR056953">
    <property type="entry name" value="CUT_N"/>
</dbReference>
<feature type="signal peptide" evidence="9">
    <location>
        <begin position="1"/>
        <end position="19"/>
    </location>
</feature>
<keyword evidence="4 8" id="KW-0812">Transmembrane</keyword>
<dbReference type="Pfam" id="PF25301">
    <property type="entry name" value="CUT_C"/>
    <property type="match status" value="1"/>
</dbReference>
<dbReference type="GO" id="GO:0005886">
    <property type="term" value="C:plasma membrane"/>
    <property type="evidence" value="ECO:0007669"/>
    <property type="project" value="UniProtKB-SubCell"/>
</dbReference>
<feature type="domain" description="ZP" evidence="10">
    <location>
        <begin position="38"/>
        <end position="271"/>
    </location>
</feature>
<feature type="chain" id="PRO_5044891836" description="ZP domain-containing protein" evidence="9">
    <location>
        <begin position="20"/>
        <end position="507"/>
    </location>
</feature>
<evidence type="ECO:0000256" key="7">
    <source>
        <dbReference type="ARBA" id="ARBA00023136"/>
    </source>
</evidence>
<dbReference type="SMART" id="SM00241">
    <property type="entry name" value="ZP"/>
    <property type="match status" value="1"/>
</dbReference>
<evidence type="ECO:0000259" key="10">
    <source>
        <dbReference type="PROSITE" id="PS51034"/>
    </source>
</evidence>
<feature type="transmembrane region" description="Helical" evidence="8">
    <location>
        <begin position="476"/>
        <end position="497"/>
    </location>
</feature>
<keyword evidence="2" id="KW-0193">Cuticle</keyword>
<evidence type="ECO:0000256" key="1">
    <source>
        <dbReference type="ARBA" id="ARBA00004251"/>
    </source>
</evidence>
<dbReference type="Proteomes" id="UP001608902">
    <property type="component" value="Unassembled WGS sequence"/>
</dbReference>
<dbReference type="InterPro" id="IPR001507">
    <property type="entry name" value="ZP_dom"/>
</dbReference>
<keyword evidence="5 9" id="KW-0732">Signal</keyword>
<dbReference type="Pfam" id="PF25057">
    <property type="entry name" value="CUT_N"/>
    <property type="match status" value="1"/>
</dbReference>
<dbReference type="AlphaFoldDB" id="A0ABD6EEU8"/>
<evidence type="ECO:0000256" key="8">
    <source>
        <dbReference type="SAM" id="Phobius"/>
    </source>
</evidence>
<evidence type="ECO:0000256" key="9">
    <source>
        <dbReference type="SAM" id="SignalP"/>
    </source>
</evidence>
<evidence type="ECO:0000256" key="5">
    <source>
        <dbReference type="ARBA" id="ARBA00022729"/>
    </source>
</evidence>
<keyword evidence="7 8" id="KW-0472">Membrane</keyword>
<evidence type="ECO:0000313" key="12">
    <source>
        <dbReference type="Proteomes" id="UP001608902"/>
    </source>
</evidence>
<comment type="subcellular location">
    <subcellularLocation>
        <location evidence="1">Cell membrane</location>
        <topology evidence="1">Single-pass type I membrane protein</topology>
    </subcellularLocation>
</comment>
<keyword evidence="6 8" id="KW-1133">Transmembrane helix</keyword>
<keyword evidence="12" id="KW-1185">Reference proteome</keyword>
<proteinExistence type="predicted"/>
<gene>
    <name evidence="11" type="ORF">AB6A40_001761</name>
</gene>
<protein>
    <recommendedName>
        <fullName evidence="10">ZP domain-containing protein</fullName>
    </recommendedName>
</protein>
<evidence type="ECO:0000256" key="4">
    <source>
        <dbReference type="ARBA" id="ARBA00022692"/>
    </source>
</evidence>
<dbReference type="InterPro" id="IPR051962">
    <property type="entry name" value="Cuticlin"/>
</dbReference>
<comment type="caution">
    <text evidence="11">The sequence shown here is derived from an EMBL/GenBank/DDBJ whole genome shotgun (WGS) entry which is preliminary data.</text>
</comment>
<organism evidence="11 12">
    <name type="scientific">Gnathostoma spinigerum</name>
    <dbReference type="NCBI Taxonomy" id="75299"/>
    <lineage>
        <taxon>Eukaryota</taxon>
        <taxon>Metazoa</taxon>
        <taxon>Ecdysozoa</taxon>
        <taxon>Nematoda</taxon>
        <taxon>Chromadorea</taxon>
        <taxon>Rhabditida</taxon>
        <taxon>Spirurina</taxon>
        <taxon>Gnathostomatomorpha</taxon>
        <taxon>Gnathostomatoidea</taxon>
        <taxon>Gnathostomatidae</taxon>
        <taxon>Gnathostoma</taxon>
    </lineage>
</organism>
<evidence type="ECO:0000256" key="2">
    <source>
        <dbReference type="ARBA" id="ARBA00022460"/>
    </source>
</evidence>
<name>A0ABD6EEU8_9BILA</name>
<dbReference type="PANTHER" id="PTHR22907:SF23">
    <property type="entry name" value="ZP DOMAIN-CONTAINING PROTEIN"/>
    <property type="match status" value="1"/>
</dbReference>
<dbReference type="PANTHER" id="PTHR22907">
    <property type="entry name" value="GH04558P"/>
    <property type="match status" value="1"/>
</dbReference>
<evidence type="ECO:0000256" key="3">
    <source>
        <dbReference type="ARBA" id="ARBA00022475"/>
    </source>
</evidence>
<dbReference type="GO" id="GO:0042302">
    <property type="term" value="F:structural constituent of cuticle"/>
    <property type="evidence" value="ECO:0007669"/>
    <property type="project" value="UniProtKB-KW"/>
</dbReference>
<sequence length="507" mass="56680">MLHPTSAMFNSAILIMVSSLTIRAILFDNEISGEPQVECGHDTIKVRVKTAHGTPSYIFAKGHFRKEGCVFRNTDEATFVFGECNIDRKREINPAGMAYSLTIIVQLHPLFITKVDRAYNVRCFYMELSREVNAELGVSEITTAALDTGHAMPQCSYTLHKDTLNGPVLRYAHVGDIVYHVWDCPSDVYAMLVHTCYILDGTGTEYKVIDEKGCPTDEFIIPQLSYSSDLTRTFTGASVVNLPDRDSVYFSCQIRLCFKAGDACNNITPPNCAGSPSIERDNHGETSMNPDFSNDQLIEITPTIGPETTKRGTLHSTLPATSTSTTLEAGVVIDKRLTNTSESIKSITESTLDTEDVIKNMVEEIERLSILDESASRRRDKFGGIGFRNKTEEYEEFEGSGEIDGSRSNIGIEISRQPRNVRRTERKPHFDETLDVDVSSMPLNIIDEGFEYPDTSLEQNQPQIASQNICVPYRNLWIVGVVLLFTLTIFGGVICHLRFHSRKSYDC</sequence>
<evidence type="ECO:0000313" key="11">
    <source>
        <dbReference type="EMBL" id="MFH4975052.1"/>
    </source>
</evidence>
<dbReference type="InterPro" id="IPR057475">
    <property type="entry name" value="CUT_C"/>
</dbReference>
<accession>A0ABD6EEU8</accession>
<reference evidence="11 12" key="1">
    <citation type="submission" date="2024-08" db="EMBL/GenBank/DDBJ databases">
        <title>Gnathostoma spinigerum genome.</title>
        <authorList>
            <person name="Gonzalez-Bertolin B."/>
            <person name="Monzon S."/>
            <person name="Zaballos A."/>
            <person name="Jimenez P."/>
            <person name="Dekumyoy P."/>
            <person name="Varona S."/>
            <person name="Cuesta I."/>
            <person name="Sumanam S."/>
            <person name="Adisakwattana P."/>
            <person name="Gasser R.B."/>
            <person name="Hernandez-Gonzalez A."/>
            <person name="Young N.D."/>
            <person name="Perteguer M.J."/>
        </authorList>
    </citation>
    <scope>NUCLEOTIDE SEQUENCE [LARGE SCALE GENOMIC DNA]</scope>
    <source>
        <strain evidence="11">AL3</strain>
        <tissue evidence="11">Liver</tissue>
    </source>
</reference>
<dbReference type="EMBL" id="JBGFUD010000689">
    <property type="protein sequence ID" value="MFH4975052.1"/>
    <property type="molecule type" value="Genomic_DNA"/>
</dbReference>
<evidence type="ECO:0000256" key="6">
    <source>
        <dbReference type="ARBA" id="ARBA00022989"/>
    </source>
</evidence>